<evidence type="ECO:0000313" key="2">
    <source>
        <dbReference type="Proteomes" id="UP000637980"/>
    </source>
</evidence>
<name>A0ABQ3EMG4_9HYPH</name>
<protein>
    <recommendedName>
        <fullName evidence="3">PAS fold-4 domain-containing protein</fullName>
    </recommendedName>
</protein>
<dbReference type="RefSeq" id="WP_189438608.1">
    <property type="nucleotide sequence ID" value="NZ_BMXE01000009.1"/>
</dbReference>
<evidence type="ECO:0008006" key="3">
    <source>
        <dbReference type="Google" id="ProtNLM"/>
    </source>
</evidence>
<organism evidence="1 2">
    <name type="scientific">Pseudovibrio japonicus</name>
    <dbReference type="NCBI Taxonomy" id="366534"/>
    <lineage>
        <taxon>Bacteria</taxon>
        <taxon>Pseudomonadati</taxon>
        <taxon>Pseudomonadota</taxon>
        <taxon>Alphaproteobacteria</taxon>
        <taxon>Hyphomicrobiales</taxon>
        <taxon>Stappiaceae</taxon>
        <taxon>Pseudovibrio</taxon>
    </lineage>
</organism>
<evidence type="ECO:0000313" key="1">
    <source>
        <dbReference type="EMBL" id="GHB46884.1"/>
    </source>
</evidence>
<dbReference type="InterPro" id="IPR035965">
    <property type="entry name" value="PAS-like_dom_sf"/>
</dbReference>
<dbReference type="SUPFAM" id="SSF55785">
    <property type="entry name" value="PYP-like sensor domain (PAS domain)"/>
    <property type="match status" value="1"/>
</dbReference>
<reference evidence="2" key="1">
    <citation type="journal article" date="2019" name="Int. J. Syst. Evol. Microbiol.">
        <title>The Global Catalogue of Microorganisms (GCM) 10K type strain sequencing project: providing services to taxonomists for standard genome sequencing and annotation.</title>
        <authorList>
            <consortium name="The Broad Institute Genomics Platform"/>
            <consortium name="The Broad Institute Genome Sequencing Center for Infectious Disease"/>
            <person name="Wu L."/>
            <person name="Ma J."/>
        </authorList>
    </citation>
    <scope>NUCLEOTIDE SEQUENCE [LARGE SCALE GENOMIC DNA]</scope>
    <source>
        <strain evidence="2">KCTC 12861</strain>
    </source>
</reference>
<proteinExistence type="predicted"/>
<keyword evidence="2" id="KW-1185">Reference proteome</keyword>
<sequence length="162" mass="18534">MSQNQHSAFRKQVADRTLDGWELEGCAEWLIDQQGVGVSIIDTEGRLLFYNQWADNKMPREPEYLGQKVQEHHRKQITNVRFEAMLDLFRKEGRTEAVKYVAKPYEGLTIIVIVTPIIVEGELVAFCQTVLDKDEIQGMCETFDESGNITFQRDILPGSEPG</sequence>
<accession>A0ABQ3EMG4</accession>
<dbReference type="EMBL" id="BMXE01000009">
    <property type="protein sequence ID" value="GHB46884.1"/>
    <property type="molecule type" value="Genomic_DNA"/>
</dbReference>
<gene>
    <name evidence="1" type="ORF">GCM10007094_40320</name>
</gene>
<dbReference type="Gene3D" id="3.30.450.20">
    <property type="entry name" value="PAS domain"/>
    <property type="match status" value="1"/>
</dbReference>
<dbReference type="Proteomes" id="UP000637980">
    <property type="component" value="Unassembled WGS sequence"/>
</dbReference>
<comment type="caution">
    <text evidence="1">The sequence shown here is derived from an EMBL/GenBank/DDBJ whole genome shotgun (WGS) entry which is preliminary data.</text>
</comment>